<dbReference type="OrthoDB" id="411372at2759"/>
<dbReference type="PROSITE" id="PS50090">
    <property type="entry name" value="MYB_LIKE"/>
    <property type="match status" value="1"/>
</dbReference>
<evidence type="ECO:0000256" key="6">
    <source>
        <dbReference type="SAM" id="MobiDB-lite"/>
    </source>
</evidence>
<keyword evidence="3 5" id="KW-0862">Zinc</keyword>
<feature type="domain" description="CHY-type" evidence="9">
    <location>
        <begin position="1193"/>
        <end position="1262"/>
    </location>
</feature>
<gene>
    <name evidence="10" type="ORF">CSUI_007072</name>
</gene>
<organism evidence="10 11">
    <name type="scientific">Cystoisospora suis</name>
    <dbReference type="NCBI Taxonomy" id="483139"/>
    <lineage>
        <taxon>Eukaryota</taxon>
        <taxon>Sar</taxon>
        <taxon>Alveolata</taxon>
        <taxon>Apicomplexa</taxon>
        <taxon>Conoidasida</taxon>
        <taxon>Coccidia</taxon>
        <taxon>Eucoccidiorida</taxon>
        <taxon>Eimeriorina</taxon>
        <taxon>Sarcocystidae</taxon>
        <taxon>Cystoisospora</taxon>
    </lineage>
</organism>
<feature type="compositionally biased region" description="Basic and acidic residues" evidence="6">
    <location>
        <begin position="419"/>
        <end position="428"/>
    </location>
</feature>
<keyword evidence="2 4" id="KW-0863">Zinc-finger</keyword>
<feature type="region of interest" description="Disordered" evidence="6">
    <location>
        <begin position="154"/>
        <end position="474"/>
    </location>
</feature>
<feature type="region of interest" description="Disordered" evidence="6">
    <location>
        <begin position="912"/>
        <end position="945"/>
    </location>
</feature>
<dbReference type="RefSeq" id="XP_067920809.1">
    <property type="nucleotide sequence ID" value="XM_068067222.1"/>
</dbReference>
<feature type="compositionally biased region" description="Gly residues" evidence="6">
    <location>
        <begin position="1309"/>
        <end position="1319"/>
    </location>
</feature>
<evidence type="ECO:0000256" key="3">
    <source>
        <dbReference type="ARBA" id="ARBA00022833"/>
    </source>
</evidence>
<feature type="compositionally biased region" description="Low complexity" evidence="6">
    <location>
        <begin position="303"/>
        <end position="315"/>
    </location>
</feature>
<feature type="compositionally biased region" description="Polar residues" evidence="6">
    <location>
        <begin position="1297"/>
        <end position="1307"/>
    </location>
</feature>
<feature type="compositionally biased region" description="Low complexity" evidence="6">
    <location>
        <begin position="435"/>
        <end position="446"/>
    </location>
</feature>
<dbReference type="InterPro" id="IPR001005">
    <property type="entry name" value="SANT/Myb"/>
</dbReference>
<feature type="zinc finger region" description="C3H1-type" evidence="5">
    <location>
        <begin position="135"/>
        <end position="162"/>
    </location>
</feature>
<feature type="domain" description="Myb-like" evidence="7">
    <location>
        <begin position="843"/>
        <end position="899"/>
    </location>
</feature>
<dbReference type="VEuPathDB" id="ToxoDB:CSUI_007072"/>
<feature type="compositionally biased region" description="Low complexity" evidence="6">
    <location>
        <begin position="165"/>
        <end position="184"/>
    </location>
</feature>
<keyword evidence="1 5" id="KW-0479">Metal-binding</keyword>
<feature type="compositionally biased region" description="Low complexity" evidence="6">
    <location>
        <begin position="362"/>
        <end position="377"/>
    </location>
</feature>
<feature type="compositionally biased region" description="Basic and acidic residues" evidence="6">
    <location>
        <begin position="823"/>
        <end position="854"/>
    </location>
</feature>
<evidence type="ECO:0000259" key="7">
    <source>
        <dbReference type="PROSITE" id="PS50090"/>
    </source>
</evidence>
<feature type="compositionally biased region" description="Polar residues" evidence="6">
    <location>
        <begin position="185"/>
        <end position="194"/>
    </location>
</feature>
<keyword evidence="11" id="KW-1185">Reference proteome</keyword>
<dbReference type="GeneID" id="94430433"/>
<dbReference type="Pfam" id="PF05495">
    <property type="entry name" value="zf-CHY"/>
    <property type="match status" value="1"/>
</dbReference>
<dbReference type="PROSITE" id="PS51266">
    <property type="entry name" value="ZF_CHY"/>
    <property type="match status" value="1"/>
</dbReference>
<evidence type="ECO:0000313" key="11">
    <source>
        <dbReference type="Proteomes" id="UP000221165"/>
    </source>
</evidence>
<evidence type="ECO:0000259" key="9">
    <source>
        <dbReference type="PROSITE" id="PS51266"/>
    </source>
</evidence>
<proteinExistence type="predicted"/>
<feature type="compositionally biased region" description="Polar residues" evidence="6">
    <location>
        <begin position="578"/>
        <end position="594"/>
    </location>
</feature>
<dbReference type="CDD" id="cd00167">
    <property type="entry name" value="SANT"/>
    <property type="match status" value="1"/>
</dbReference>
<feature type="region of interest" description="Disordered" evidence="6">
    <location>
        <begin position="65"/>
        <end position="132"/>
    </location>
</feature>
<dbReference type="InterPro" id="IPR036855">
    <property type="entry name" value="Znf_CCCH_sf"/>
</dbReference>
<evidence type="ECO:0000313" key="10">
    <source>
        <dbReference type="EMBL" id="PHJ19107.1"/>
    </source>
</evidence>
<dbReference type="SMART" id="SM00356">
    <property type="entry name" value="ZnF_C3H1"/>
    <property type="match status" value="1"/>
</dbReference>
<name>A0A2C6KNI8_9APIC</name>
<feature type="compositionally biased region" description="Basic and acidic residues" evidence="6">
    <location>
        <begin position="935"/>
        <end position="944"/>
    </location>
</feature>
<evidence type="ECO:0000256" key="1">
    <source>
        <dbReference type="ARBA" id="ARBA00022723"/>
    </source>
</evidence>
<comment type="caution">
    <text evidence="10">The sequence shown here is derived from an EMBL/GenBank/DDBJ whole genome shotgun (WGS) entry which is preliminary data.</text>
</comment>
<dbReference type="SUPFAM" id="SSF90229">
    <property type="entry name" value="CCCH zinc finger"/>
    <property type="match status" value="1"/>
</dbReference>
<dbReference type="InterPro" id="IPR037274">
    <property type="entry name" value="Znf_CHY_sf"/>
</dbReference>
<feature type="compositionally biased region" description="Basic and acidic residues" evidence="6">
    <location>
        <begin position="685"/>
        <end position="706"/>
    </location>
</feature>
<dbReference type="EMBL" id="MIGC01003645">
    <property type="protein sequence ID" value="PHJ19107.1"/>
    <property type="molecule type" value="Genomic_DNA"/>
</dbReference>
<evidence type="ECO:0000256" key="4">
    <source>
        <dbReference type="PROSITE-ProRule" id="PRU00601"/>
    </source>
</evidence>
<feature type="compositionally biased region" description="Basic residues" evidence="6">
    <location>
        <begin position="293"/>
        <end position="302"/>
    </location>
</feature>
<feature type="domain" description="C3H1-type" evidence="8">
    <location>
        <begin position="135"/>
        <end position="162"/>
    </location>
</feature>
<dbReference type="InterPro" id="IPR008913">
    <property type="entry name" value="Znf_CHY"/>
</dbReference>
<dbReference type="PROSITE" id="PS50103">
    <property type="entry name" value="ZF_C3H1"/>
    <property type="match status" value="1"/>
</dbReference>
<feature type="region of interest" description="Disordered" evidence="6">
    <location>
        <begin position="684"/>
        <end position="727"/>
    </location>
</feature>
<dbReference type="InterPro" id="IPR000571">
    <property type="entry name" value="Znf_CCCH"/>
</dbReference>
<dbReference type="InterPro" id="IPR009057">
    <property type="entry name" value="Homeodomain-like_sf"/>
</dbReference>
<dbReference type="SUPFAM" id="SSF161219">
    <property type="entry name" value="CHY zinc finger-like"/>
    <property type="match status" value="1"/>
</dbReference>
<evidence type="ECO:0000256" key="2">
    <source>
        <dbReference type="ARBA" id="ARBA00022771"/>
    </source>
</evidence>
<dbReference type="GO" id="GO:0008270">
    <property type="term" value="F:zinc ion binding"/>
    <property type="evidence" value="ECO:0007669"/>
    <property type="project" value="UniProtKB-KW"/>
</dbReference>
<dbReference type="Gene3D" id="4.10.1000.10">
    <property type="entry name" value="Zinc finger, CCCH-type"/>
    <property type="match status" value="1"/>
</dbReference>
<reference evidence="10 11" key="1">
    <citation type="journal article" date="2017" name="Int. J. Parasitol.">
        <title>The genome of the protozoan parasite Cystoisospora suis and a reverse vaccinology approach to identify vaccine candidates.</title>
        <authorList>
            <person name="Palmieri N."/>
            <person name="Shrestha A."/>
            <person name="Ruttkowski B."/>
            <person name="Beck T."/>
            <person name="Vogl C."/>
            <person name="Tomley F."/>
            <person name="Blake D.P."/>
            <person name="Joachim A."/>
        </authorList>
    </citation>
    <scope>NUCLEOTIDE SEQUENCE [LARGE SCALE GENOMIC DNA]</scope>
    <source>
        <strain evidence="10 11">Wien I</strain>
    </source>
</reference>
<dbReference type="Gene3D" id="1.10.10.60">
    <property type="entry name" value="Homeodomain-like"/>
    <property type="match status" value="1"/>
</dbReference>
<feature type="region of interest" description="Disordered" evidence="6">
    <location>
        <begin position="541"/>
        <end position="605"/>
    </location>
</feature>
<feature type="region of interest" description="Disordered" evidence="6">
    <location>
        <begin position="794"/>
        <end position="854"/>
    </location>
</feature>
<sequence length="1319" mass="142704">MNRGYQIFGLFHPSTSCSAEVHAVLSALHETALQLRSAPVLPVSFCMLFSSQGRHLKEGIHMDLPTNRQRRPHRPAGEAAGILGGGGRPSAERQLPPRADDTERSREGSGLSRRSDPKDGEHSRPLFSQFSREHSTRNVPCRYFRERRCLRGDACPFSHDQTTDSPSSVSRAPPAASPSGAAQSFHVSSPSVNTAHHGRGGLPQSGRFRGKNRAQQSRYGGSSSSSLSTSRPDEANSTVEMGTYRPKKEREMTEEETTASETLPGESIPQNVQAGTREDRQVHIAADTPSASSRRRRERFRQRGSSSSASTSGFSRRGGGRPFVGGWTYRPVQNLKESGETYPARDSSTEVHGVQPNLTGKGVSASASGSDSLSEGSAPPPPPPPGLYTHSDDIQGGGERLLSSISSHENRVPPHRVSSQRDRERQSEDGGTIGASSSSTSSASSSNLRRRGGPFSSNNRPPCLPPGLANPSAAGDALSRWTWRDEYMKLKMLYASSFLLLYGCDYSANSTGGQQSTSQAPTATTTTVNLISGIQSISAVSTFTAKPEEKTTETRQPPGEGHQKEKDTDTCMCPAYGTTLTSKEGPVNASTNQQKQEEKAGNHLNRRAEEKVLSDVEENKNGDVVSVIRFTHIPTDPDFDATLFLPNGLLMEVTVTREYPGAQMLPEKEQKERMTQQLAALSLGPHKEQGQRPKEPTSDFKNDIQRHPSVRTPQMDIPPGENNGSKAKKSVLGASLKICNIELSTFLLETIPKVFDEFLEKNPTVPFVIFKALKFVDRHLSTVFALSRMVEKGAGGTPGQLSAPHLSPDSGSRPHEFSSPNVEKVENEDGEGKEKSEEHAEQQDNDKNREWTDEEQRKLEEGLVWYRRVADPVAKWKLIGTYVRTRTARQCVERFRECRDAILKRAAEAEKRTQLLAPPDSSPQGVDKSDGDEESEKKAGKVEKSFTPSVISDGSIKEDETFTAATSEGKIEGEGAGGVSSNTLQGASLALVGLQLVGTGAIHPAALKLLVSCGRCKSPLDMKLSTPKDGTVLEVAGTSAECSTCHLRMVVRFLPKIAFLGGGGGGGGNAISTNLGRSSGQGGAGGSSVIAIVESTQSTIRDLLPSDYILSCDRCSATMKIREIMSGVVRSSICRHCHSKVSIFYESASIDGRSEVNAEGLASGLAVKNSSLAGKSEKKKKQKDEFQFKLGTPLPDQGTCKHYKKSFRWLRFPCCGKAFPCDVCHDEASPDHEHSWATRMICGFCSKEQPFANKQPCTGCGKAVTKDGGTSHWEGGKGCRDAVRMNRKDTRKYKLLSKQQQQAAPNASSGGGRGTSKKK</sequence>
<evidence type="ECO:0000259" key="8">
    <source>
        <dbReference type="PROSITE" id="PS50103"/>
    </source>
</evidence>
<feature type="region of interest" description="Disordered" evidence="6">
    <location>
        <begin position="1294"/>
        <end position="1319"/>
    </location>
</feature>
<evidence type="ECO:0000256" key="5">
    <source>
        <dbReference type="PROSITE-ProRule" id="PRU00723"/>
    </source>
</evidence>
<feature type="compositionally biased region" description="Basic and acidic residues" evidence="6">
    <location>
        <begin position="595"/>
        <end position="605"/>
    </location>
</feature>
<feature type="compositionally biased region" description="Basic and acidic residues" evidence="6">
    <location>
        <begin position="98"/>
        <end position="124"/>
    </location>
</feature>
<dbReference type="Proteomes" id="UP000221165">
    <property type="component" value="Unassembled WGS sequence"/>
</dbReference>
<dbReference type="SUPFAM" id="SSF46689">
    <property type="entry name" value="Homeodomain-like"/>
    <property type="match status" value="1"/>
</dbReference>
<accession>A0A2C6KNI8</accession>
<protein>
    <submittedName>
        <fullName evidence="10">Chy zinc finger protein</fullName>
    </submittedName>
</protein>